<dbReference type="Gene3D" id="1.20.1560.10">
    <property type="entry name" value="ABC transporter type 1, transmembrane domain"/>
    <property type="match status" value="1"/>
</dbReference>
<feature type="transmembrane region" description="Helical" evidence="12">
    <location>
        <begin position="163"/>
        <end position="181"/>
    </location>
</feature>
<dbReference type="SUPFAM" id="SSF52540">
    <property type="entry name" value="P-loop containing nucleoside triphosphate hydrolases"/>
    <property type="match status" value="1"/>
</dbReference>
<dbReference type="InterPro" id="IPR027417">
    <property type="entry name" value="P-loop_NTPase"/>
</dbReference>
<dbReference type="InterPro" id="IPR003439">
    <property type="entry name" value="ABC_transporter-like_ATP-bd"/>
</dbReference>
<dbReference type="PROSITE" id="PS50929">
    <property type="entry name" value="ABC_TM1F"/>
    <property type="match status" value="1"/>
</dbReference>
<evidence type="ECO:0000256" key="3">
    <source>
        <dbReference type="ARBA" id="ARBA00022475"/>
    </source>
</evidence>
<keyword evidence="8" id="KW-0653">Protein transport</keyword>
<dbReference type="GO" id="GO:0006508">
    <property type="term" value="P:proteolysis"/>
    <property type="evidence" value="ECO:0007669"/>
    <property type="project" value="InterPro"/>
</dbReference>
<evidence type="ECO:0000256" key="4">
    <source>
        <dbReference type="ARBA" id="ARBA00022692"/>
    </source>
</evidence>
<evidence type="ECO:0000256" key="11">
    <source>
        <dbReference type="ARBA" id="ARBA00043264"/>
    </source>
</evidence>
<organism evidence="16 17">
    <name type="scientific">Secundilactobacillus paracollinoides</name>
    <dbReference type="NCBI Taxonomy" id="240427"/>
    <lineage>
        <taxon>Bacteria</taxon>
        <taxon>Bacillati</taxon>
        <taxon>Bacillota</taxon>
        <taxon>Bacilli</taxon>
        <taxon>Lactobacillales</taxon>
        <taxon>Lactobacillaceae</taxon>
        <taxon>Secundilactobacillus</taxon>
    </lineage>
</organism>
<keyword evidence="6" id="KW-0788">Thiol protease</keyword>
<dbReference type="SUPFAM" id="SSF90123">
    <property type="entry name" value="ABC transporter transmembrane region"/>
    <property type="match status" value="1"/>
</dbReference>
<keyword evidence="5" id="KW-0547">Nucleotide-binding</keyword>
<evidence type="ECO:0000256" key="2">
    <source>
        <dbReference type="ARBA" id="ARBA00022448"/>
    </source>
</evidence>
<geneLocation type="plasmid" evidence="17">
    <name>pl11995-4</name>
</geneLocation>
<keyword evidence="3" id="KW-1003">Cell membrane</keyword>
<dbReference type="Pfam" id="PF03412">
    <property type="entry name" value="Peptidase_C39"/>
    <property type="match status" value="1"/>
</dbReference>
<reference evidence="16 17" key="1">
    <citation type="submission" date="2016-03" db="EMBL/GenBank/DDBJ databases">
        <title>Pediococcus and Lactobacillus from brewery environment - whole genome sequencing and assembly.</title>
        <authorList>
            <person name="Behr J."/>
            <person name="Geissler A.J."/>
            <person name="Vogel R.F."/>
        </authorList>
    </citation>
    <scope>NUCLEOTIDE SEQUENCE [LARGE SCALE GENOMIC DNA]</scope>
    <source>
        <strain evidence="16 17">TMW 1.1995</strain>
        <plasmid evidence="17">pl11995-4</plasmid>
    </source>
</reference>
<dbReference type="InterPro" id="IPR036640">
    <property type="entry name" value="ABC1_TM_sf"/>
</dbReference>
<dbReference type="PROSITE" id="PS50893">
    <property type="entry name" value="ABC_TRANSPORTER_2"/>
    <property type="match status" value="1"/>
</dbReference>
<keyword evidence="11" id="KW-0080">Bacteriocin transport</keyword>
<dbReference type="PROSITE" id="PS50990">
    <property type="entry name" value="PEPTIDASE_C39"/>
    <property type="match status" value="1"/>
</dbReference>
<dbReference type="PANTHER" id="PTHR24221">
    <property type="entry name" value="ATP-BINDING CASSETTE SUB-FAMILY B"/>
    <property type="match status" value="1"/>
</dbReference>
<evidence type="ECO:0000259" key="14">
    <source>
        <dbReference type="PROSITE" id="PS50929"/>
    </source>
</evidence>
<dbReference type="Pfam" id="PF00664">
    <property type="entry name" value="ABC_membrane"/>
    <property type="match status" value="1"/>
</dbReference>
<dbReference type="Gene3D" id="3.90.70.10">
    <property type="entry name" value="Cysteine proteinases"/>
    <property type="match status" value="1"/>
</dbReference>
<dbReference type="GO" id="GO:0005524">
    <property type="term" value="F:ATP binding"/>
    <property type="evidence" value="ECO:0007669"/>
    <property type="project" value="UniProtKB-KW"/>
</dbReference>
<dbReference type="InterPro" id="IPR011527">
    <property type="entry name" value="ABC1_TM_dom"/>
</dbReference>
<dbReference type="GO" id="GO:0008234">
    <property type="term" value="F:cysteine-type peptidase activity"/>
    <property type="evidence" value="ECO:0007669"/>
    <property type="project" value="UniProtKB-KW"/>
</dbReference>
<evidence type="ECO:0000259" key="13">
    <source>
        <dbReference type="PROSITE" id="PS50893"/>
    </source>
</evidence>
<evidence type="ECO:0000256" key="7">
    <source>
        <dbReference type="ARBA" id="ARBA00022840"/>
    </source>
</evidence>
<protein>
    <submittedName>
        <fullName evidence="16">Uncharacterized protein</fullName>
    </submittedName>
</protein>
<keyword evidence="6" id="KW-0645">Protease</keyword>
<evidence type="ECO:0000313" key="17">
    <source>
        <dbReference type="Proteomes" id="UP000093267"/>
    </source>
</evidence>
<keyword evidence="16" id="KW-0614">Plasmid</keyword>
<feature type="transmembrane region" description="Helical" evidence="12">
    <location>
        <begin position="275"/>
        <end position="297"/>
    </location>
</feature>
<dbReference type="GO" id="GO:0015031">
    <property type="term" value="P:protein transport"/>
    <property type="evidence" value="ECO:0007669"/>
    <property type="project" value="UniProtKB-KW"/>
</dbReference>
<feature type="domain" description="ABC transmembrane type-1" evidence="14">
    <location>
        <begin position="164"/>
        <end position="445"/>
    </location>
</feature>
<dbReference type="Pfam" id="PF00005">
    <property type="entry name" value="ABC_tran"/>
    <property type="match status" value="1"/>
</dbReference>
<dbReference type="EMBL" id="CP014928">
    <property type="protein sequence ID" value="ANZ68651.1"/>
    <property type="molecule type" value="Genomic_DNA"/>
</dbReference>
<comment type="subcellular location">
    <subcellularLocation>
        <location evidence="1">Cell membrane</location>
        <topology evidence="1">Multi-pass membrane protein</topology>
    </subcellularLocation>
</comment>
<dbReference type="Gene3D" id="3.40.50.300">
    <property type="entry name" value="P-loop containing nucleotide triphosphate hydrolases"/>
    <property type="match status" value="1"/>
</dbReference>
<keyword evidence="9 12" id="KW-1133">Transmembrane helix</keyword>
<dbReference type="PROSITE" id="PS00211">
    <property type="entry name" value="ABC_TRANSPORTER_1"/>
    <property type="match status" value="1"/>
</dbReference>
<dbReference type="GO" id="GO:0140359">
    <property type="term" value="F:ABC-type transporter activity"/>
    <property type="evidence" value="ECO:0007669"/>
    <property type="project" value="InterPro"/>
</dbReference>
<keyword evidence="10 12" id="KW-0472">Membrane</keyword>
<dbReference type="GO" id="GO:0034040">
    <property type="term" value="F:ATPase-coupled lipid transmembrane transporter activity"/>
    <property type="evidence" value="ECO:0007669"/>
    <property type="project" value="TreeGrafter"/>
</dbReference>
<dbReference type="OrthoDB" id="9762778at2"/>
<keyword evidence="6" id="KW-0378">Hydrolase</keyword>
<evidence type="ECO:0000259" key="15">
    <source>
        <dbReference type="PROSITE" id="PS50990"/>
    </source>
</evidence>
<evidence type="ECO:0000313" key="16">
    <source>
        <dbReference type="EMBL" id="ANZ68651.1"/>
    </source>
</evidence>
<dbReference type="GO" id="GO:0016887">
    <property type="term" value="F:ATP hydrolysis activity"/>
    <property type="evidence" value="ECO:0007669"/>
    <property type="project" value="InterPro"/>
</dbReference>
<dbReference type="InterPro" id="IPR005074">
    <property type="entry name" value="Peptidase_C39"/>
</dbReference>
<feature type="transmembrane region" description="Helical" evidence="12">
    <location>
        <begin position="201"/>
        <end position="222"/>
    </location>
</feature>
<evidence type="ECO:0000256" key="6">
    <source>
        <dbReference type="ARBA" id="ARBA00022807"/>
    </source>
</evidence>
<evidence type="ECO:0000256" key="5">
    <source>
        <dbReference type="ARBA" id="ARBA00022741"/>
    </source>
</evidence>
<dbReference type="GO" id="GO:0043213">
    <property type="term" value="P:bacteriocin transport"/>
    <property type="evidence" value="ECO:0007669"/>
    <property type="project" value="UniProtKB-KW"/>
</dbReference>
<dbReference type="GO" id="GO:0005886">
    <property type="term" value="C:plasma membrane"/>
    <property type="evidence" value="ECO:0007669"/>
    <property type="project" value="UniProtKB-SubCell"/>
</dbReference>
<dbReference type="InterPro" id="IPR039421">
    <property type="entry name" value="Type_1_exporter"/>
</dbReference>
<dbReference type="Proteomes" id="UP000093267">
    <property type="component" value="Plasmid pL11995-4"/>
</dbReference>
<feature type="transmembrane region" description="Helical" evidence="12">
    <location>
        <begin position="391"/>
        <end position="411"/>
    </location>
</feature>
<dbReference type="RefSeq" id="WP_056986427.1">
    <property type="nucleotide sequence ID" value="NZ_CP014928.1"/>
</dbReference>
<dbReference type="InterPro" id="IPR003593">
    <property type="entry name" value="AAA+_ATPase"/>
</dbReference>
<keyword evidence="17" id="KW-1185">Reference proteome</keyword>
<dbReference type="FunFam" id="3.40.50.300:FF:000854">
    <property type="entry name" value="Multidrug ABC transporter ATP-binding protein"/>
    <property type="match status" value="1"/>
</dbReference>
<accession>A0A1B2J2X0</accession>
<proteinExistence type="predicted"/>
<name>A0A1B2J2X0_9LACO</name>
<dbReference type="PANTHER" id="PTHR24221:SF654">
    <property type="entry name" value="ATP-BINDING CASSETTE SUB-FAMILY B MEMBER 6"/>
    <property type="match status" value="1"/>
</dbReference>
<evidence type="ECO:0000256" key="8">
    <source>
        <dbReference type="ARBA" id="ARBA00022927"/>
    </source>
</evidence>
<feature type="transmembrane region" description="Helical" evidence="12">
    <location>
        <begin position="303"/>
        <end position="322"/>
    </location>
</feature>
<evidence type="ECO:0000256" key="12">
    <source>
        <dbReference type="SAM" id="Phobius"/>
    </source>
</evidence>
<sequence length="719" mass="80925">MRKHRIRLINQFSSSDCGLACILMIFKSYGYNKNLYNLIATVRPSRDGLTVAQLKTISKDNQFDLKAFKFKSRKSLIQNLPAILPTKDGHYVVISSVKKNVFTVLDPAEGVQKQSFQDLQQNCLPVLCIITPLPSFSKQTKFHGFIPSNKGILGSFNFKKSDVFITIFCTVILEAIVLIIPDIIKRIVNASVKTDINIQQVLIVLCLIIISFFVLNLLFTWIRQWVVLRMQTSVFKQVIDKLLEKLFSIDLTFYETHSTGDILNRFNNISMINNFLSTFLIKMFIDILTGIVCFIVMLTISPLLTTSIILIGAFEGILIYSLNSKLHSKTQEYITTQTQAQDNMADVFNNIIQIMCMGSQDKLEKDLENKYFKSIDSFREKGSLNNTLQSWLDSISVITNLLIYTLGFFLIQKGQINIGTLIQFVSLSSFAITPINSTIGAIPQIKVIQEITNRLNEIMFYKSVSRNGGTEISAINDIEVSHVSFSYSQTTNLDLRDISIKIPKGKRIAIVGNSGGGKTTLTKLIMNVFDDYSGSMYVNGVNYRKLNSASLYDKISVVTQTPLAINGTIKDNLDFGNKLSDSQLEDCLKNAEILDFVKQLPLGINTVMGDNGQNLSGGQKQRIAIARAISKNPELIIFDEGTNSLDQLTEQKIYHNLQSLNITQLIISHRLAAIQDADYIYVLSHGEIIEEGIHDELIAKKGLYYRNFLDNKQIEGRES</sequence>
<feature type="domain" description="Peptidase C39" evidence="15">
    <location>
        <begin position="11"/>
        <end position="130"/>
    </location>
</feature>
<keyword evidence="2" id="KW-0813">Transport</keyword>
<dbReference type="AlphaFoldDB" id="A0A1B2J2X0"/>
<evidence type="ECO:0000256" key="9">
    <source>
        <dbReference type="ARBA" id="ARBA00022989"/>
    </source>
</evidence>
<evidence type="ECO:0000256" key="10">
    <source>
        <dbReference type="ARBA" id="ARBA00023136"/>
    </source>
</evidence>
<evidence type="ECO:0000256" key="1">
    <source>
        <dbReference type="ARBA" id="ARBA00004651"/>
    </source>
</evidence>
<feature type="domain" description="ABC transporter" evidence="13">
    <location>
        <begin position="478"/>
        <end position="710"/>
    </location>
</feature>
<gene>
    <name evidence="16" type="ORF">AYR63_16035</name>
</gene>
<dbReference type="InterPro" id="IPR017871">
    <property type="entry name" value="ABC_transporter-like_CS"/>
</dbReference>
<keyword evidence="4 12" id="KW-0812">Transmembrane</keyword>
<keyword evidence="7" id="KW-0067">ATP-binding</keyword>
<dbReference type="SMART" id="SM00382">
    <property type="entry name" value="AAA"/>
    <property type="match status" value="1"/>
</dbReference>